<accession>A0AB38DUX4</accession>
<dbReference type="PANTHER" id="PTHR41878">
    <property type="entry name" value="LEXA REPRESSOR-RELATED"/>
    <property type="match status" value="1"/>
</dbReference>
<dbReference type="SUPFAM" id="SSF159941">
    <property type="entry name" value="MM3350-like"/>
    <property type="match status" value="1"/>
</dbReference>
<dbReference type="InterPro" id="IPR024047">
    <property type="entry name" value="MM3350-like_sf"/>
</dbReference>
<dbReference type="PANTHER" id="PTHR41878:SF1">
    <property type="entry name" value="TNPR PROTEIN"/>
    <property type="match status" value="1"/>
</dbReference>
<comment type="caution">
    <text evidence="2">The sequence shown here is derived from an EMBL/GenBank/DDBJ whole genome shotgun (WGS) entry which is preliminary data.</text>
</comment>
<feature type="domain" description="Plasmid pRiA4b Orf3-like" evidence="1">
    <location>
        <begin position="2"/>
        <end position="131"/>
    </location>
</feature>
<protein>
    <recommendedName>
        <fullName evidence="1">Plasmid pRiA4b Orf3-like domain-containing protein</fullName>
    </recommendedName>
</protein>
<dbReference type="Proteomes" id="UP000234181">
    <property type="component" value="Unassembled WGS sequence"/>
</dbReference>
<evidence type="ECO:0000313" key="3">
    <source>
        <dbReference type="EMBL" id="SON84872.1"/>
    </source>
</evidence>
<keyword evidence="5" id="KW-1185">Reference proteome</keyword>
<dbReference type="EMBL" id="OCYS01000002">
    <property type="protein sequence ID" value="SON76411.1"/>
    <property type="molecule type" value="Genomic_DNA"/>
</dbReference>
<evidence type="ECO:0000313" key="5">
    <source>
        <dbReference type="Proteomes" id="UP000234181"/>
    </source>
</evidence>
<organism evidence="2 4">
    <name type="scientific">Xanthomonas campestris pv. phaseoli</name>
    <dbReference type="NCBI Taxonomy" id="317013"/>
    <lineage>
        <taxon>Bacteria</taxon>
        <taxon>Pseudomonadati</taxon>
        <taxon>Pseudomonadota</taxon>
        <taxon>Gammaproteobacteria</taxon>
        <taxon>Lysobacterales</taxon>
        <taxon>Lysobacteraceae</taxon>
        <taxon>Xanthomonas</taxon>
    </lineage>
</organism>
<dbReference type="EMBL" id="OCYT01000117">
    <property type="protein sequence ID" value="SON84872.1"/>
    <property type="molecule type" value="Genomic_DNA"/>
</dbReference>
<gene>
    <name evidence="3" type="ORF">XAP6984_60006</name>
    <name evidence="2" type="ORF">XAP7430_100007</name>
</gene>
<evidence type="ECO:0000313" key="4">
    <source>
        <dbReference type="Proteomes" id="UP000234166"/>
    </source>
</evidence>
<sequence length="173" mass="18853">MLRIELLEIQPTVYRQVIVPASITLPKLHQVIQAAMGWTDSHLHEFGIGGMRYGTPDPFDDESPESEHRVRLSKTLGQAKVFSYTYDFGDGWKHRVAVEDTLPIDPASKHSICTGGAQSCPPEDVGGPLGYIISCKRFQIGPIPNTRPCASGMAASLTLAPLMSRSRTDGCDA</sequence>
<reference evidence="4 5" key="1">
    <citation type="submission" date="2017-10" db="EMBL/GenBank/DDBJ databases">
        <authorList>
            <person name="Regsiter A."/>
            <person name="William W."/>
        </authorList>
    </citation>
    <scope>NUCLEOTIDE SEQUENCE [LARGE SCALE GENOMIC DNA]</scope>
    <source>
        <strain evidence="3 5">CFBP6984</strain>
        <strain evidence="2 4">CFBP7430</strain>
    </source>
</reference>
<dbReference type="InterPro" id="IPR012912">
    <property type="entry name" value="Plasmid_pRiA4b_Orf3-like"/>
</dbReference>
<dbReference type="Gene3D" id="3.10.290.30">
    <property type="entry name" value="MM3350-like"/>
    <property type="match status" value="1"/>
</dbReference>
<evidence type="ECO:0000313" key="2">
    <source>
        <dbReference type="EMBL" id="SON76411.1"/>
    </source>
</evidence>
<dbReference type="Proteomes" id="UP000234166">
    <property type="component" value="Unassembled WGS sequence"/>
</dbReference>
<proteinExistence type="predicted"/>
<name>A0AB38DUX4_XANCH</name>
<evidence type="ECO:0000259" key="1">
    <source>
        <dbReference type="Pfam" id="PF07929"/>
    </source>
</evidence>
<dbReference type="AlphaFoldDB" id="A0AB38DUX4"/>
<dbReference type="Pfam" id="PF07929">
    <property type="entry name" value="PRiA4_ORF3"/>
    <property type="match status" value="1"/>
</dbReference>